<sequence length="977" mass="107952">MQIKKIIIAINHLTMQKIFILYLVGFCLLLMYPNTTFSQCAGQDNTITLCAKESNNSYQSFDLYSQLNGSPETGGTWSSNNPIFKNALNSNTGILNLWKINQYGEHKFTYTNNTCGESAEITIFLGGYSGEDNINGGANTCSDDVDVDLFTFLDNNSVDLNADLNGIWSEDPSTRTGFLNDNLFNASLAGVGTYTFIYTVEQVDTCPSRSTTVILEVHRAPESGEATDIVICDTDDLTPYTNIDLFDQIINEDLNGIWTDDDNTNQITSPSDSTIDIQDIYNNFGSGEYSFTYTVQPTHGVCSAASTTVTVKLPQISGKFEVSDTCISNTISIGLIHTNPDDVDMSYDLGYEIVNTNTNQVVYSETINDVKTLKIDNTTNNPSFTLPKNSLLSGNYIIRTSSISNLSGLTCSSYTVSETSFSILDAKINIEDICYDNNIINATIFDLIDNTGTPSNETFIVDLLLTDTFTSEAITVKNQQITFTNGETNFSIDLSPFSEKNTNYNIKITSASNQNFGCINHNFTVKRVPDNINLDIAIDNICNAGNVSVIIDAPILPDGQYMINYEITRPGSSDVLTKNSITFNGGKANYQVDISNLEKGVYNVILKSSQNDTNVCRTKFDFEVSKNFSIDGIPSPPTLNDKQTFCLPDFSPNLPTISDIKVDSGENLTWYADINSTDPLPVSTVLVNGEDYFVSATGLNNCESSEKSSVTITLLSPQTVTAFNTSPIFCDIDDPSISNLDAQADTGELLWYDSPTGGNLLDSTTLLTNSTTYYATESIQGCESITRLAYTVTIITPPTPVLTGLTELCQLDELTLLDFESSSLSTDPNFEIRWYDSSENGEELDKLDLLEANITYYIANVDPDSGCESKRLPITVSLNNCDPEKYDFFIPDGFSPNGDGVNDYYFIPYIEYFYPNYQLEIFNRYGQSLFKGNSTNPKWDGTNSSSRNEVTSGVYFYILNYNKDNLKPKQGRIYLSK</sequence>
<evidence type="ECO:0000313" key="3">
    <source>
        <dbReference type="Proteomes" id="UP000222163"/>
    </source>
</evidence>
<name>A0A2G1BVB4_9FLAO</name>
<dbReference type="InterPro" id="IPR026341">
    <property type="entry name" value="T9SS_type_B"/>
</dbReference>
<dbReference type="NCBIfam" id="TIGR04131">
    <property type="entry name" value="Bac_Flav_CTERM"/>
    <property type="match status" value="1"/>
</dbReference>
<dbReference type="AlphaFoldDB" id="A0A2G1BVB4"/>
<proteinExistence type="predicted"/>
<dbReference type="EMBL" id="PDUU01000006">
    <property type="protein sequence ID" value="PHN97545.1"/>
    <property type="molecule type" value="Genomic_DNA"/>
</dbReference>
<comment type="caution">
    <text evidence="2">The sequence shown here is derived from an EMBL/GenBank/DDBJ whole genome shotgun (WGS) entry which is preliminary data.</text>
</comment>
<dbReference type="Pfam" id="PF19081">
    <property type="entry name" value="Ig_7"/>
    <property type="match status" value="1"/>
</dbReference>
<accession>A0A2G1BVB4</accession>
<protein>
    <recommendedName>
        <fullName evidence="1">Ig-like domain-containing protein</fullName>
    </recommendedName>
</protein>
<organism evidence="2 3">
    <name type="scientific">Tenacibaculum discolor</name>
    <dbReference type="NCBI Taxonomy" id="361581"/>
    <lineage>
        <taxon>Bacteria</taxon>
        <taxon>Pseudomonadati</taxon>
        <taxon>Bacteroidota</taxon>
        <taxon>Flavobacteriia</taxon>
        <taxon>Flavobacteriales</taxon>
        <taxon>Flavobacteriaceae</taxon>
        <taxon>Tenacibaculum</taxon>
    </lineage>
</organism>
<reference evidence="2 3" key="1">
    <citation type="journal article" date="2016" name="Nat. Commun.">
        <title>Microbial interactions lead to rapid micro-scale successions on model marine particles.</title>
        <authorList>
            <person name="Datta M.S."/>
            <person name="Sliwerska E."/>
            <person name="Gore J."/>
            <person name="Polz M.F."/>
            <person name="Cordero O.X."/>
        </authorList>
    </citation>
    <scope>NUCLEOTIDE SEQUENCE [LARGE SCALE GENOMIC DNA]</scope>
    <source>
        <strain evidence="2 3">4G03</strain>
    </source>
</reference>
<dbReference type="Proteomes" id="UP000222163">
    <property type="component" value="Unassembled WGS sequence"/>
</dbReference>
<dbReference type="InterPro" id="IPR044023">
    <property type="entry name" value="Ig_7"/>
</dbReference>
<evidence type="ECO:0000313" key="2">
    <source>
        <dbReference type="EMBL" id="PHN97545.1"/>
    </source>
</evidence>
<gene>
    <name evidence="2" type="ORF">CSC81_08130</name>
</gene>
<evidence type="ECO:0000259" key="1">
    <source>
        <dbReference type="Pfam" id="PF19081"/>
    </source>
</evidence>
<feature type="domain" description="Ig-like" evidence="1">
    <location>
        <begin position="728"/>
        <end position="794"/>
    </location>
</feature>
<dbReference type="Pfam" id="PF13585">
    <property type="entry name" value="CHU_C"/>
    <property type="match status" value="1"/>
</dbReference>